<organism evidence="1 2">
    <name type="scientific">Reichenbachiella ulvae</name>
    <dbReference type="NCBI Taxonomy" id="2980104"/>
    <lineage>
        <taxon>Bacteria</taxon>
        <taxon>Pseudomonadati</taxon>
        <taxon>Bacteroidota</taxon>
        <taxon>Cytophagia</taxon>
        <taxon>Cytophagales</taxon>
        <taxon>Reichenbachiellaceae</taxon>
        <taxon>Reichenbachiella</taxon>
    </lineage>
</organism>
<dbReference type="PANTHER" id="PTHR36510:SF1">
    <property type="entry name" value="GLUTAMATE--CYSTEINE LIGASE 2-RELATED"/>
    <property type="match status" value="1"/>
</dbReference>
<keyword evidence="2" id="KW-1185">Reference proteome</keyword>
<evidence type="ECO:0000313" key="1">
    <source>
        <dbReference type="EMBL" id="MCV9389376.1"/>
    </source>
</evidence>
<dbReference type="SUPFAM" id="SSF55931">
    <property type="entry name" value="Glutamine synthetase/guanido kinase"/>
    <property type="match status" value="1"/>
</dbReference>
<accession>A0ABT3D095</accession>
<keyword evidence="1" id="KW-0436">Ligase</keyword>
<dbReference type="PANTHER" id="PTHR36510">
    <property type="entry name" value="GLUTAMATE--CYSTEINE LIGASE 2-RELATED"/>
    <property type="match status" value="1"/>
</dbReference>
<dbReference type="Gene3D" id="3.30.590.20">
    <property type="match status" value="1"/>
</dbReference>
<dbReference type="RefSeq" id="WP_264140297.1">
    <property type="nucleotide sequence ID" value="NZ_JAOYOD010000001.1"/>
</dbReference>
<gene>
    <name evidence="1" type="ORF">N7U62_22105</name>
</gene>
<dbReference type="InterPro" id="IPR006336">
    <property type="entry name" value="GCS2"/>
</dbReference>
<dbReference type="EMBL" id="JAOYOD010000001">
    <property type="protein sequence ID" value="MCV9389376.1"/>
    <property type="molecule type" value="Genomic_DNA"/>
</dbReference>
<protein>
    <submittedName>
        <fullName evidence="1">Glutamate-cysteine ligase family protein</fullName>
    </submittedName>
</protein>
<comment type="caution">
    <text evidence="1">The sequence shown here is derived from an EMBL/GenBank/DDBJ whole genome shotgun (WGS) entry which is preliminary data.</text>
</comment>
<proteinExistence type="predicted"/>
<name>A0ABT3D095_9BACT</name>
<dbReference type="InterPro" id="IPR014746">
    <property type="entry name" value="Gln_synth/guanido_kin_cat_dom"/>
</dbReference>
<reference evidence="1 2" key="1">
    <citation type="submission" date="2022-10" db="EMBL/GenBank/DDBJ databases">
        <title>Comparative genomics and taxonomic characterization of three novel marine species of genus Reichenbachiella exhibiting antioxidant and polysaccharide degradation activities.</title>
        <authorList>
            <person name="Muhammad N."/>
            <person name="Lee Y.-J."/>
            <person name="Ko J."/>
            <person name="Kim S.-G."/>
        </authorList>
    </citation>
    <scope>NUCLEOTIDE SEQUENCE [LARGE SCALE GENOMIC DNA]</scope>
    <source>
        <strain evidence="1 2">ABR2-5</strain>
    </source>
</reference>
<dbReference type="InterPro" id="IPR050141">
    <property type="entry name" value="GCL_type2/YbdK_subfam"/>
</dbReference>
<dbReference type="Pfam" id="PF04107">
    <property type="entry name" value="GCS2"/>
    <property type="match status" value="1"/>
</dbReference>
<evidence type="ECO:0000313" key="2">
    <source>
        <dbReference type="Proteomes" id="UP001300692"/>
    </source>
</evidence>
<dbReference type="GO" id="GO:0016874">
    <property type="term" value="F:ligase activity"/>
    <property type="evidence" value="ECO:0007669"/>
    <property type="project" value="UniProtKB-KW"/>
</dbReference>
<dbReference type="Proteomes" id="UP001300692">
    <property type="component" value="Unassembled WGS sequence"/>
</dbReference>
<sequence length="413" mass="47692">MEHKSRWHLFQVYGVELEYMIVDQDSLDVRPIADAVLRDEQGNIQGEMEFDDVAWSNELVSHVIEIKSNGPTADLQKLSQSLHNNVKQINQRLAASGAKLLPSAAHPWMVPAEETKIWEHENQDIYHAYDRIFNCKGHGWSNLQSTHLNLPFYDDEEFSRLHTAIRFILPILPGLTASSPILGGKFSKYMDKRLYYYQSNQSKIPVLTGKVIPDLVYSKYGYQKHIYDRITQAIKPFDQEGIFDPVWLNSRGAIARFDRGAIEIRIMDIQECPQSDLAIVNLVIHLLKLLVKAKWINFETQQSLNTMELHDIFEQTIKHASATEVSHMNYLRALGYKEEKTCAELWRGIMDKVFAEYPKEMEPWRATLEVIAQQGTLAERIMKAVNDNYEKDNLKKVYNQLADCLESNSCFVP</sequence>